<feature type="compositionally biased region" description="Basic and acidic residues" evidence="1">
    <location>
        <begin position="182"/>
        <end position="191"/>
    </location>
</feature>
<dbReference type="PANTHER" id="PTHR15503">
    <property type="entry name" value="LDOC1 RELATED"/>
    <property type="match status" value="1"/>
</dbReference>
<dbReference type="InterPro" id="IPR032567">
    <property type="entry name" value="RTL1-rel"/>
</dbReference>
<dbReference type="EMBL" id="JBCGBO010000003">
    <property type="protein sequence ID" value="KAK9214238.1"/>
    <property type="molecule type" value="Genomic_DNA"/>
</dbReference>
<organism evidence="3 4">
    <name type="scientific">Citrus x changshan-huyou</name>
    <dbReference type="NCBI Taxonomy" id="2935761"/>
    <lineage>
        <taxon>Eukaryota</taxon>
        <taxon>Viridiplantae</taxon>
        <taxon>Streptophyta</taxon>
        <taxon>Embryophyta</taxon>
        <taxon>Tracheophyta</taxon>
        <taxon>Spermatophyta</taxon>
        <taxon>Magnoliopsida</taxon>
        <taxon>eudicotyledons</taxon>
        <taxon>Gunneridae</taxon>
        <taxon>Pentapetalae</taxon>
        <taxon>rosids</taxon>
        <taxon>malvids</taxon>
        <taxon>Sapindales</taxon>
        <taxon>Rutaceae</taxon>
        <taxon>Aurantioideae</taxon>
        <taxon>Citrus</taxon>
    </lineage>
</organism>
<dbReference type="InterPro" id="IPR021109">
    <property type="entry name" value="Peptidase_aspartic_dom_sf"/>
</dbReference>
<evidence type="ECO:0000256" key="1">
    <source>
        <dbReference type="SAM" id="MobiDB-lite"/>
    </source>
</evidence>
<evidence type="ECO:0000313" key="3">
    <source>
        <dbReference type="EMBL" id="KAK9214238.1"/>
    </source>
</evidence>
<comment type="caution">
    <text evidence="3">The sequence shown here is derived from an EMBL/GenBank/DDBJ whole genome shotgun (WGS) entry which is preliminary data.</text>
</comment>
<feature type="compositionally biased region" description="Basic and acidic residues" evidence="1">
    <location>
        <begin position="155"/>
        <end position="165"/>
    </location>
</feature>
<dbReference type="Pfam" id="PF03732">
    <property type="entry name" value="Retrotrans_gag"/>
    <property type="match status" value="1"/>
</dbReference>
<dbReference type="PANTHER" id="PTHR15503:SF45">
    <property type="entry name" value="RNA-DIRECTED DNA POLYMERASE HOMOLOG"/>
    <property type="match status" value="1"/>
</dbReference>
<dbReference type="Proteomes" id="UP001428341">
    <property type="component" value="Unassembled WGS sequence"/>
</dbReference>
<dbReference type="InterPro" id="IPR005162">
    <property type="entry name" value="Retrotrans_gag_dom"/>
</dbReference>
<protein>
    <recommendedName>
        <fullName evidence="2">Retrotransposon gag domain-containing protein</fullName>
    </recommendedName>
</protein>
<feature type="compositionally biased region" description="Low complexity" evidence="1">
    <location>
        <begin position="264"/>
        <end position="274"/>
    </location>
</feature>
<evidence type="ECO:0000259" key="2">
    <source>
        <dbReference type="Pfam" id="PF03732"/>
    </source>
</evidence>
<sequence length="456" mass="51817">MDRFEGFVSNVARREAELCTGTQNTIEHAHDLGATTFKGTTDLVSSKSWLIRLRGIVDVMRCTNEERLSSIEFLLEGNVYHWWMSVLRRYGGRGAVTWANFQREFTDKFFPFVYQEDRINEFMTLVQGSMTVKEYEQCIGFGTLVRVATRIERSRREAQRAEPQQHKQGPAWPVSGPISRTQKREVEHRDFSTSQQYNQRPEFLGGKRPSSHDSIQQSSNGIMFEWFGILFPVMTTGTLEEGLSKLDIKQQFCARSQSNAGETSGSRQRSQSSRPHTQARVFALTQHEAHATPNVVTVATPVGNSLSAESVFQDCAVKLGNKDMVPDLILLDINDFNAILGMEWLANYCTTVDCFWKEVTFRKSGESDIIFYREQRILHSSVISAISAKRLLRKYCFAYLAHVIDSRVSNVKLEDIPVVKEFLDVFPDDLPSLPPDRDVEFTIDLVPGTTPISMAP</sequence>
<dbReference type="Gene3D" id="2.40.70.10">
    <property type="entry name" value="Acid Proteases"/>
    <property type="match status" value="1"/>
</dbReference>
<feature type="region of interest" description="Disordered" evidence="1">
    <location>
        <begin position="155"/>
        <end position="216"/>
    </location>
</feature>
<reference evidence="3 4" key="1">
    <citation type="submission" date="2024-05" db="EMBL/GenBank/DDBJ databases">
        <title>Haplotype-resolved chromosome-level genome assembly of Huyou (Citrus changshanensis).</title>
        <authorList>
            <person name="Miao C."/>
            <person name="Chen W."/>
            <person name="Wu Y."/>
            <person name="Wang L."/>
            <person name="Zhao S."/>
            <person name="Grierson D."/>
            <person name="Xu C."/>
            <person name="Chen K."/>
        </authorList>
    </citation>
    <scope>NUCLEOTIDE SEQUENCE [LARGE SCALE GENOMIC DNA]</scope>
    <source>
        <strain evidence="3">01-14</strain>
        <tissue evidence="3">Leaf</tissue>
    </source>
</reference>
<proteinExistence type="predicted"/>
<dbReference type="Pfam" id="PF08284">
    <property type="entry name" value="RVP_2"/>
    <property type="match status" value="1"/>
</dbReference>
<name>A0AAP0MLA5_9ROSI</name>
<accession>A0AAP0MLA5</accession>
<evidence type="ECO:0000313" key="4">
    <source>
        <dbReference type="Proteomes" id="UP001428341"/>
    </source>
</evidence>
<keyword evidence="4" id="KW-1185">Reference proteome</keyword>
<feature type="region of interest" description="Disordered" evidence="1">
    <location>
        <begin position="256"/>
        <end position="279"/>
    </location>
</feature>
<dbReference type="AlphaFoldDB" id="A0AAP0MLA5"/>
<feature type="domain" description="Retrotransposon gag" evidence="2">
    <location>
        <begin position="72"/>
        <end position="137"/>
    </location>
</feature>
<gene>
    <name evidence="3" type="ORF">WN944_006226</name>
</gene>